<accession>A0A8J6TZB8</accession>
<dbReference type="Gene3D" id="2.60.40.10">
    <property type="entry name" value="Immunoglobulins"/>
    <property type="match status" value="1"/>
</dbReference>
<keyword evidence="3" id="KW-1185">Reference proteome</keyword>
<dbReference type="InterPro" id="IPR011467">
    <property type="entry name" value="DUF1573"/>
</dbReference>
<proteinExistence type="predicted"/>
<dbReference type="PROSITE" id="PS51257">
    <property type="entry name" value="PROKAR_LIPOPROTEIN"/>
    <property type="match status" value="1"/>
</dbReference>
<dbReference type="PANTHER" id="PTHR37833:SF1">
    <property type="entry name" value="SIGNAL PEPTIDE PROTEIN"/>
    <property type="match status" value="1"/>
</dbReference>
<dbReference type="Proteomes" id="UP000652681">
    <property type="component" value="Unassembled WGS sequence"/>
</dbReference>
<keyword evidence="1" id="KW-0175">Coiled coil</keyword>
<organism evidence="2 3">
    <name type="scientific">Taishania pollutisoli</name>
    <dbReference type="NCBI Taxonomy" id="2766479"/>
    <lineage>
        <taxon>Bacteria</taxon>
        <taxon>Pseudomonadati</taxon>
        <taxon>Bacteroidota</taxon>
        <taxon>Flavobacteriia</taxon>
        <taxon>Flavobacteriales</taxon>
        <taxon>Crocinitomicaceae</taxon>
        <taxon>Taishania</taxon>
    </lineage>
</organism>
<dbReference type="EMBL" id="JACVEL010000003">
    <property type="protein sequence ID" value="MBC9811918.1"/>
    <property type="molecule type" value="Genomic_DNA"/>
</dbReference>
<sequence>MKKIVVFGCLFSLLYACSSDSELKDLRGKDVSSTIAADELSQKELEESLAKIRQKEEEKERKAKEAQTTLEFDKLKHDFGNVKPETPNTTTFRVKNTGTKPLIIENVEASCGCTTPKKPEKPILPGESDDITVTFKSNPGQSGEQKKTVTVTANTENKTHLLEIRAFVK</sequence>
<dbReference type="InterPro" id="IPR013783">
    <property type="entry name" value="Ig-like_fold"/>
</dbReference>
<protein>
    <submittedName>
        <fullName evidence="2">DUF1573 domain-containing protein</fullName>
    </submittedName>
</protein>
<dbReference type="RefSeq" id="WP_216713711.1">
    <property type="nucleotide sequence ID" value="NZ_JACVEL010000003.1"/>
</dbReference>
<comment type="caution">
    <text evidence="2">The sequence shown here is derived from an EMBL/GenBank/DDBJ whole genome shotgun (WGS) entry which is preliminary data.</text>
</comment>
<reference evidence="2" key="1">
    <citation type="submission" date="2020-09" db="EMBL/GenBank/DDBJ databases">
        <title>Taishania pollutisoli gen. nov., sp. nov., Isolated from Tetrabromobisphenol A-Contaminated Soil.</title>
        <authorList>
            <person name="Chen Q."/>
        </authorList>
    </citation>
    <scope>NUCLEOTIDE SEQUENCE</scope>
    <source>
        <strain evidence="2">CZZ-1</strain>
    </source>
</reference>
<evidence type="ECO:0000256" key="1">
    <source>
        <dbReference type="SAM" id="Coils"/>
    </source>
</evidence>
<dbReference type="AlphaFoldDB" id="A0A8J6TZB8"/>
<gene>
    <name evidence="2" type="ORF">H9Y05_05450</name>
</gene>
<feature type="coiled-coil region" evidence="1">
    <location>
        <begin position="42"/>
        <end position="69"/>
    </location>
</feature>
<dbReference type="PANTHER" id="PTHR37833">
    <property type="entry name" value="LIPOPROTEIN-RELATED"/>
    <property type="match status" value="1"/>
</dbReference>
<dbReference type="Pfam" id="PF07610">
    <property type="entry name" value="DUF1573"/>
    <property type="match status" value="1"/>
</dbReference>
<evidence type="ECO:0000313" key="2">
    <source>
        <dbReference type="EMBL" id="MBC9811918.1"/>
    </source>
</evidence>
<name>A0A8J6TZB8_9FLAO</name>
<evidence type="ECO:0000313" key="3">
    <source>
        <dbReference type="Proteomes" id="UP000652681"/>
    </source>
</evidence>